<dbReference type="Proteomes" id="UP000016895">
    <property type="component" value="Chromosome 2"/>
</dbReference>
<evidence type="ECO:0000313" key="2">
    <source>
        <dbReference type="Proteomes" id="UP000016895"/>
    </source>
</evidence>
<dbReference type="KEGG" id="vni:VIBNI_B1224"/>
<proteinExistence type="predicted"/>
<gene>
    <name evidence="1" type="ORF">VIBNI_B1224</name>
</gene>
<dbReference type="AlphaFoldDB" id="U4KD74"/>
<keyword evidence="2" id="KW-1185">Reference proteome</keyword>
<organism evidence="1 2">
    <name type="scientific">Vibrio nigripulchritudo</name>
    <dbReference type="NCBI Taxonomy" id="28173"/>
    <lineage>
        <taxon>Bacteria</taxon>
        <taxon>Pseudomonadati</taxon>
        <taxon>Pseudomonadota</taxon>
        <taxon>Gammaproteobacteria</taxon>
        <taxon>Vibrionales</taxon>
        <taxon>Vibrionaceae</taxon>
        <taxon>Vibrio</taxon>
    </lineage>
</organism>
<reference evidence="1 2" key="1">
    <citation type="journal article" date="2013" name="ISME J.">
        <title>Comparative genomics of pathogenic lineages of Vibrio nigripulchritudo identifies virulence-associated traits.</title>
        <authorList>
            <person name="Goudenege D."/>
            <person name="Labreuche Y."/>
            <person name="Krin E."/>
            <person name="Ansquer D."/>
            <person name="Mangenot S."/>
            <person name="Calteau A."/>
            <person name="Medigue C."/>
            <person name="Mazel D."/>
            <person name="Polz M.F."/>
            <person name="Le Roux F."/>
        </authorList>
    </citation>
    <scope>NUCLEOTIDE SEQUENCE [LARGE SCALE GENOMIC DNA]</scope>
    <source>
        <strain evidence="2">SnF1</strain>
    </source>
</reference>
<evidence type="ECO:0000313" key="1">
    <source>
        <dbReference type="EMBL" id="CCO60986.1"/>
    </source>
</evidence>
<sequence length="43" mass="4804">MKIKPELVDASAYSCKQKRSAYGAAFLFQLLQAINPNLIQGYL</sequence>
<dbReference type="PATRIC" id="fig|1260221.3.peg.4832"/>
<dbReference type="EMBL" id="FO203527">
    <property type="protein sequence ID" value="CCO60986.1"/>
    <property type="molecule type" value="Genomic_DNA"/>
</dbReference>
<accession>U4KD74</accession>
<protein>
    <submittedName>
        <fullName evidence="1">Uncharacterized protein</fullName>
    </submittedName>
</protein>
<name>U4KD74_9VIBR</name>